<sequence length="42" mass="4415">GFIIVGLAGIIGYCFIKVLIRVRPIIDVGTTVVGGQGWRVGT</sequence>
<comment type="caution">
    <text evidence="1">The sequence shown here is derived from an EMBL/GenBank/DDBJ whole genome shotgun (WGS) entry which is preliminary data.</text>
</comment>
<protein>
    <submittedName>
        <fullName evidence="1">8383_t:CDS:1</fullName>
    </submittedName>
</protein>
<dbReference type="EMBL" id="CAJVPV010041218">
    <property type="protein sequence ID" value="CAG8761730.1"/>
    <property type="molecule type" value="Genomic_DNA"/>
</dbReference>
<dbReference type="Proteomes" id="UP000789342">
    <property type="component" value="Unassembled WGS sequence"/>
</dbReference>
<keyword evidence="2" id="KW-1185">Reference proteome</keyword>
<gene>
    <name evidence="1" type="ORF">AMORRO_LOCUS15975</name>
</gene>
<dbReference type="AlphaFoldDB" id="A0A9N9NQT8"/>
<proteinExistence type="predicted"/>
<feature type="non-terminal residue" evidence="1">
    <location>
        <position position="42"/>
    </location>
</feature>
<evidence type="ECO:0000313" key="2">
    <source>
        <dbReference type="Proteomes" id="UP000789342"/>
    </source>
</evidence>
<organism evidence="1 2">
    <name type="scientific">Acaulospora morrowiae</name>
    <dbReference type="NCBI Taxonomy" id="94023"/>
    <lineage>
        <taxon>Eukaryota</taxon>
        <taxon>Fungi</taxon>
        <taxon>Fungi incertae sedis</taxon>
        <taxon>Mucoromycota</taxon>
        <taxon>Glomeromycotina</taxon>
        <taxon>Glomeromycetes</taxon>
        <taxon>Diversisporales</taxon>
        <taxon>Acaulosporaceae</taxon>
        <taxon>Acaulospora</taxon>
    </lineage>
</organism>
<accession>A0A9N9NQT8</accession>
<feature type="non-terminal residue" evidence="1">
    <location>
        <position position="1"/>
    </location>
</feature>
<evidence type="ECO:0000313" key="1">
    <source>
        <dbReference type="EMBL" id="CAG8761730.1"/>
    </source>
</evidence>
<reference evidence="1" key="1">
    <citation type="submission" date="2021-06" db="EMBL/GenBank/DDBJ databases">
        <authorList>
            <person name="Kallberg Y."/>
            <person name="Tangrot J."/>
            <person name="Rosling A."/>
        </authorList>
    </citation>
    <scope>NUCLEOTIDE SEQUENCE</scope>
    <source>
        <strain evidence="1">CL551</strain>
    </source>
</reference>
<name>A0A9N9NQT8_9GLOM</name>